<dbReference type="AlphaFoldDB" id="A0A7W7QC25"/>
<dbReference type="Proteomes" id="UP000520767">
    <property type="component" value="Unassembled WGS sequence"/>
</dbReference>
<feature type="domain" description="CHAT" evidence="1">
    <location>
        <begin position="609"/>
        <end position="834"/>
    </location>
</feature>
<dbReference type="EMBL" id="JACHJQ010000008">
    <property type="protein sequence ID" value="MBB4910824.1"/>
    <property type="molecule type" value="Genomic_DNA"/>
</dbReference>
<dbReference type="Pfam" id="PF12770">
    <property type="entry name" value="CHAT"/>
    <property type="match status" value="1"/>
</dbReference>
<evidence type="ECO:0000259" key="1">
    <source>
        <dbReference type="Pfam" id="PF12770"/>
    </source>
</evidence>
<organism evidence="2 3">
    <name type="scientific">Actinophytocola algeriensis</name>
    <dbReference type="NCBI Taxonomy" id="1768010"/>
    <lineage>
        <taxon>Bacteria</taxon>
        <taxon>Bacillati</taxon>
        <taxon>Actinomycetota</taxon>
        <taxon>Actinomycetes</taxon>
        <taxon>Pseudonocardiales</taxon>
        <taxon>Pseudonocardiaceae</taxon>
    </lineage>
</organism>
<gene>
    <name evidence="2" type="ORF">FHR82_007083</name>
</gene>
<dbReference type="InterPro" id="IPR011990">
    <property type="entry name" value="TPR-like_helical_dom_sf"/>
</dbReference>
<evidence type="ECO:0000313" key="3">
    <source>
        <dbReference type="Proteomes" id="UP000520767"/>
    </source>
</evidence>
<protein>
    <submittedName>
        <fullName evidence="2">Tetratricopeptide (TPR) repeat protein</fullName>
    </submittedName>
</protein>
<accession>A0A7W7QC25</accession>
<dbReference type="Gene3D" id="1.25.40.10">
    <property type="entry name" value="Tetratricopeptide repeat domain"/>
    <property type="match status" value="1"/>
</dbReference>
<dbReference type="RefSeq" id="WP_184814855.1">
    <property type="nucleotide sequence ID" value="NZ_JACHJQ010000008.1"/>
</dbReference>
<dbReference type="SUPFAM" id="SSF48452">
    <property type="entry name" value="TPR-like"/>
    <property type="match status" value="1"/>
</dbReference>
<keyword evidence="3" id="KW-1185">Reference proteome</keyword>
<evidence type="ECO:0000313" key="2">
    <source>
        <dbReference type="EMBL" id="MBB4910824.1"/>
    </source>
</evidence>
<dbReference type="InterPro" id="IPR024983">
    <property type="entry name" value="CHAT_dom"/>
</dbReference>
<name>A0A7W7QC25_9PSEU</name>
<reference evidence="2 3" key="1">
    <citation type="submission" date="2020-08" db="EMBL/GenBank/DDBJ databases">
        <title>Genomic Encyclopedia of Type Strains, Phase III (KMG-III): the genomes of soil and plant-associated and newly described type strains.</title>
        <authorList>
            <person name="Whitman W."/>
        </authorList>
    </citation>
    <scope>NUCLEOTIDE SEQUENCE [LARGE SCALE GENOMIC DNA]</scope>
    <source>
        <strain evidence="2 3">CECT 8960</strain>
    </source>
</reference>
<proteinExistence type="predicted"/>
<sequence>MPRVEAEEARGARARELHARGLEALNRGRPLLGARSLRAGLRLLGWPGATGSWQAHRELTFRLLGTLAAAEVARGNSDRGFGLLDSMDTLITDDNRGVLLLQRGLLLTMIGRVDDAVRSFDAAVPLLERADERVALARTLLNRAFIHQIAGEVRPALADLARSEEISRELGMSVQLAKSFHGRGSCLLLAGDIPGALRAFDQAEEGYAADADGMLVVLAVEKARAMLAAGLGADAAGVLDAAMPRFAGLGMNQEHAEAELTRAQIALSVGDHETARRWAVQAERRFRRRRNETWAAVAALTGLRAEFAAGQSRGHRPVKVATTAAVLAGRLRELGLDNDAEAAELLAAGAHLGRGEVDQAAAHVRDRPGRRSTLDTRLQRQVVRARLAAARDDHAATFRHARTGLARLAAHRGLFGSIDLQTGVATLGAELARAGLDAALAEGRPATVFRWLEHSRAQAFRSRAVHPLDDPVTADALAELRQRSRVARASELEGHRDTAAARRCAELERQIRAHSWRTSGTGEHHAQASLAEVRAELRAAGAALVSYFTVGTRIHAFLVAGRTARIVELGDLPTTTETSTRLRGDMDVLSGRALPAPLDTAVRTSARRQLAVLTDHLVAPLRPHLGDEDLVVVPTGPLSGVPWGLIPDLRGRPVTVSPSATVWLSGRRAPRPTAAGTLLVAGPNLDYAADEVEQLAAIYPDSETLSGADATVESTMKALDGCGVAHFAAHGHHEQDSVLFSRLDLADGPLMAYDIHQLGAAPNHVILASCDVGRVVVRAGDEILGFTAALLYSGTRTVVSSVARMDDHAAVGVMTAYHRGLSRGLPPARALADAAVIEPLTPLVCFGSG</sequence>
<comment type="caution">
    <text evidence="2">The sequence shown here is derived from an EMBL/GenBank/DDBJ whole genome shotgun (WGS) entry which is preliminary data.</text>
</comment>